<dbReference type="AlphaFoldDB" id="A0A381NS60"/>
<evidence type="ECO:0008006" key="2">
    <source>
        <dbReference type="Google" id="ProtNLM"/>
    </source>
</evidence>
<dbReference type="CDD" id="cd06558">
    <property type="entry name" value="crotonase-like"/>
    <property type="match status" value="1"/>
</dbReference>
<name>A0A381NS60_9ZZZZ</name>
<dbReference type="GO" id="GO:0003824">
    <property type="term" value="F:catalytic activity"/>
    <property type="evidence" value="ECO:0007669"/>
    <property type="project" value="UniProtKB-ARBA"/>
</dbReference>
<proteinExistence type="predicted"/>
<reference evidence="1" key="1">
    <citation type="submission" date="2018-05" db="EMBL/GenBank/DDBJ databases">
        <authorList>
            <person name="Lanie J.A."/>
            <person name="Ng W.-L."/>
            <person name="Kazmierczak K.M."/>
            <person name="Andrzejewski T.M."/>
            <person name="Davidsen T.M."/>
            <person name="Wayne K.J."/>
            <person name="Tettelin H."/>
            <person name="Glass J.I."/>
            <person name="Rusch D."/>
            <person name="Podicherti R."/>
            <person name="Tsui H.-C.T."/>
            <person name="Winkler M.E."/>
        </authorList>
    </citation>
    <scope>NUCLEOTIDE SEQUENCE</scope>
</reference>
<accession>A0A381NS60</accession>
<sequence>MTMNCATMKPEQWREMGMTTYENLTVEKNGSVATVTFNRPDKANALDHGHLLDIENVALSFRDDPDTRAVVFTGKGKHFSSGADLSPNPDPILKNAGLVLRRRRARLGERAIEAIYGMDQITIAAWNGAAMGGGACLATAMDFRVGADDCLMQYPEILIGVNLMWKSLPLITHLAGPARAKRLVVGGERIEASTLYEWGILDALVDRESLLQEALSWANRYAALSPVPAQMIKRSVNAIVSSLDTAVMHMDVDQNILSATTVDRQIAIKAYLEKTDPSFTGN</sequence>
<dbReference type="GO" id="GO:0006635">
    <property type="term" value="P:fatty acid beta-oxidation"/>
    <property type="evidence" value="ECO:0007669"/>
    <property type="project" value="TreeGrafter"/>
</dbReference>
<protein>
    <recommendedName>
        <fullName evidence="2">Enoyl-CoA hydratase</fullName>
    </recommendedName>
</protein>
<dbReference type="EMBL" id="UINC01000555">
    <property type="protein sequence ID" value="SUZ57400.1"/>
    <property type="molecule type" value="Genomic_DNA"/>
</dbReference>
<organism evidence="1">
    <name type="scientific">marine metagenome</name>
    <dbReference type="NCBI Taxonomy" id="408172"/>
    <lineage>
        <taxon>unclassified sequences</taxon>
        <taxon>metagenomes</taxon>
        <taxon>ecological metagenomes</taxon>
    </lineage>
</organism>
<gene>
    <name evidence="1" type="ORF">METZ01_LOCUS10254</name>
</gene>
<dbReference type="SUPFAM" id="SSF52096">
    <property type="entry name" value="ClpP/crotonase"/>
    <property type="match status" value="1"/>
</dbReference>
<dbReference type="InterPro" id="IPR029045">
    <property type="entry name" value="ClpP/crotonase-like_dom_sf"/>
</dbReference>
<dbReference type="Pfam" id="PF00378">
    <property type="entry name" value="ECH_1"/>
    <property type="match status" value="1"/>
</dbReference>
<dbReference type="Gene3D" id="3.90.226.10">
    <property type="entry name" value="2-enoyl-CoA Hydratase, Chain A, domain 1"/>
    <property type="match status" value="1"/>
</dbReference>
<evidence type="ECO:0000313" key="1">
    <source>
        <dbReference type="EMBL" id="SUZ57400.1"/>
    </source>
</evidence>
<dbReference type="InterPro" id="IPR001753">
    <property type="entry name" value="Enoyl-CoA_hydra/iso"/>
</dbReference>
<dbReference type="PANTHER" id="PTHR11941">
    <property type="entry name" value="ENOYL-COA HYDRATASE-RELATED"/>
    <property type="match status" value="1"/>
</dbReference>
<dbReference type="PANTHER" id="PTHR11941:SF54">
    <property type="entry name" value="ENOYL-COA HYDRATASE, MITOCHONDRIAL"/>
    <property type="match status" value="1"/>
</dbReference>